<organism evidence="2 3">
    <name type="scientific">Phytohabitans maris</name>
    <dbReference type="NCBI Taxonomy" id="3071409"/>
    <lineage>
        <taxon>Bacteria</taxon>
        <taxon>Bacillati</taxon>
        <taxon>Actinomycetota</taxon>
        <taxon>Actinomycetes</taxon>
        <taxon>Micromonosporales</taxon>
        <taxon>Micromonosporaceae</taxon>
    </lineage>
</organism>
<comment type="caution">
    <text evidence="2">The sequence shown here is derived from an EMBL/GenBank/DDBJ whole genome shotgun (WGS) entry which is preliminary data.</text>
</comment>
<dbReference type="EMBL" id="JAVHUY010000049">
    <property type="protein sequence ID" value="MDQ7909981.1"/>
    <property type="molecule type" value="Genomic_DNA"/>
</dbReference>
<reference evidence="2 3" key="1">
    <citation type="submission" date="2023-08" db="EMBL/GenBank/DDBJ databases">
        <title>Phytohabitans sansha sp. nov., isolated from marine sediment.</title>
        <authorList>
            <person name="Zhao Y."/>
            <person name="Yi K."/>
        </authorList>
    </citation>
    <scope>NUCLEOTIDE SEQUENCE [LARGE SCALE GENOMIC DNA]</scope>
    <source>
        <strain evidence="2 3">ZYX-F-186</strain>
    </source>
</reference>
<dbReference type="Proteomes" id="UP001230908">
    <property type="component" value="Unassembled WGS sequence"/>
</dbReference>
<dbReference type="RefSeq" id="WP_308717236.1">
    <property type="nucleotide sequence ID" value="NZ_JAVHUY010000049.1"/>
</dbReference>
<evidence type="ECO:0000256" key="1">
    <source>
        <dbReference type="SAM" id="MobiDB-lite"/>
    </source>
</evidence>
<keyword evidence="3" id="KW-1185">Reference proteome</keyword>
<accession>A0ABU0ZT60</accession>
<evidence type="ECO:0000313" key="2">
    <source>
        <dbReference type="EMBL" id="MDQ7909981.1"/>
    </source>
</evidence>
<feature type="region of interest" description="Disordered" evidence="1">
    <location>
        <begin position="1"/>
        <end position="27"/>
    </location>
</feature>
<sequence length="42" mass="4358">MEGVDVADLAGHLPHRHAGGEAGEGGVLDEVDRIYDDAGLGW</sequence>
<proteinExistence type="predicted"/>
<protein>
    <submittedName>
        <fullName evidence="2">Uncharacterized protein</fullName>
    </submittedName>
</protein>
<name>A0ABU0ZT60_9ACTN</name>
<gene>
    <name evidence="2" type="ORF">RB614_36335</name>
</gene>
<evidence type="ECO:0000313" key="3">
    <source>
        <dbReference type="Proteomes" id="UP001230908"/>
    </source>
</evidence>